<feature type="region of interest" description="Disordered" evidence="1">
    <location>
        <begin position="86"/>
        <end position="118"/>
    </location>
</feature>
<protein>
    <recommendedName>
        <fullName evidence="4">Endonuclease/exonuclease/phosphatase domain-containing protein</fullName>
    </recommendedName>
</protein>
<evidence type="ECO:0000313" key="3">
    <source>
        <dbReference type="Proteomes" id="UP001218188"/>
    </source>
</evidence>
<dbReference type="Proteomes" id="UP001218188">
    <property type="component" value="Unassembled WGS sequence"/>
</dbReference>
<name>A0AAD6SF15_9AGAR</name>
<dbReference type="InterPro" id="IPR036691">
    <property type="entry name" value="Endo/exonu/phosph_ase_sf"/>
</dbReference>
<accession>A0AAD6SF15</accession>
<feature type="region of interest" description="Disordered" evidence="1">
    <location>
        <begin position="170"/>
        <end position="207"/>
    </location>
</feature>
<dbReference type="EMBL" id="JARJCM010000145">
    <property type="protein sequence ID" value="KAJ7026027.1"/>
    <property type="molecule type" value="Genomic_DNA"/>
</dbReference>
<proteinExistence type="predicted"/>
<dbReference type="Gene3D" id="3.60.10.10">
    <property type="entry name" value="Endonuclease/exonuclease/phosphatase"/>
    <property type="match status" value="1"/>
</dbReference>
<dbReference type="AlphaFoldDB" id="A0AAD6SF15"/>
<reference evidence="2" key="1">
    <citation type="submission" date="2023-03" db="EMBL/GenBank/DDBJ databases">
        <title>Massive genome expansion in bonnet fungi (Mycena s.s.) driven by repeated elements and novel gene families across ecological guilds.</title>
        <authorList>
            <consortium name="Lawrence Berkeley National Laboratory"/>
            <person name="Harder C.B."/>
            <person name="Miyauchi S."/>
            <person name="Viragh M."/>
            <person name="Kuo A."/>
            <person name="Thoen E."/>
            <person name="Andreopoulos B."/>
            <person name="Lu D."/>
            <person name="Skrede I."/>
            <person name="Drula E."/>
            <person name="Henrissat B."/>
            <person name="Morin E."/>
            <person name="Kohler A."/>
            <person name="Barry K."/>
            <person name="LaButti K."/>
            <person name="Morin E."/>
            <person name="Salamov A."/>
            <person name="Lipzen A."/>
            <person name="Mereny Z."/>
            <person name="Hegedus B."/>
            <person name="Baldrian P."/>
            <person name="Stursova M."/>
            <person name="Weitz H."/>
            <person name="Taylor A."/>
            <person name="Grigoriev I.V."/>
            <person name="Nagy L.G."/>
            <person name="Martin F."/>
            <person name="Kauserud H."/>
        </authorList>
    </citation>
    <scope>NUCLEOTIDE SEQUENCE</scope>
    <source>
        <strain evidence="2">CBHHK200</strain>
    </source>
</reference>
<gene>
    <name evidence="2" type="ORF">C8F04DRAFT_1190942</name>
</gene>
<comment type="caution">
    <text evidence="2">The sequence shown here is derived from an EMBL/GenBank/DDBJ whole genome shotgun (WGS) entry which is preliminary data.</text>
</comment>
<keyword evidence="3" id="KW-1185">Reference proteome</keyword>
<evidence type="ECO:0008006" key="4">
    <source>
        <dbReference type="Google" id="ProtNLM"/>
    </source>
</evidence>
<sequence>MSSPKRMHGVRRGTANTGTDPQGLASLGGSPQLAMNTNNNNNILTSLGTWTQANGQNWASTSGEGTGPAVSHALDDGVCVFGDRNTLHGQREPGEIHATARGTPGEEPRPSASGPVRNQIPVAQAGNAQSGLMLQSATLSYQREARKMRGSQIIGSRGVPLDGTPWYIGHVPENIAPPNNNKDDDEGNNPTPREANRRQRRASACASKKNTKAAIQVALLNIKGWKARDAPQLKWYEVNQMMREKRIGVLLVQEAHLNDEHRENIEQLFKKTLKKILPARGVAIVLNKQLPNVNGAKTTEIIPGRALLIQTNWHRGEKIKVLGVYAPNDPMENAKFWKDIEDFFDTHLTLKPDVVGGDCNMVEDVIDHLPMHEDQFSQVEALDNLKSKLSLKDGWRDTHPTTKAYTFHQVVTGSIRKNSPQGI</sequence>
<dbReference type="SUPFAM" id="SSF56219">
    <property type="entry name" value="DNase I-like"/>
    <property type="match status" value="1"/>
</dbReference>
<feature type="compositionally biased region" description="Basic and acidic residues" evidence="1">
    <location>
        <begin position="86"/>
        <end position="95"/>
    </location>
</feature>
<organism evidence="2 3">
    <name type="scientific">Mycena alexandri</name>
    <dbReference type="NCBI Taxonomy" id="1745969"/>
    <lineage>
        <taxon>Eukaryota</taxon>
        <taxon>Fungi</taxon>
        <taxon>Dikarya</taxon>
        <taxon>Basidiomycota</taxon>
        <taxon>Agaricomycotina</taxon>
        <taxon>Agaricomycetes</taxon>
        <taxon>Agaricomycetidae</taxon>
        <taxon>Agaricales</taxon>
        <taxon>Marasmiineae</taxon>
        <taxon>Mycenaceae</taxon>
        <taxon>Mycena</taxon>
    </lineage>
</organism>
<evidence type="ECO:0000256" key="1">
    <source>
        <dbReference type="SAM" id="MobiDB-lite"/>
    </source>
</evidence>
<feature type="compositionally biased region" description="Basic residues" evidence="1">
    <location>
        <begin position="1"/>
        <end position="11"/>
    </location>
</feature>
<feature type="region of interest" description="Disordered" evidence="1">
    <location>
        <begin position="1"/>
        <end position="30"/>
    </location>
</feature>
<evidence type="ECO:0000313" key="2">
    <source>
        <dbReference type="EMBL" id="KAJ7026027.1"/>
    </source>
</evidence>